<dbReference type="Pfam" id="PF13401">
    <property type="entry name" value="AAA_22"/>
    <property type="match status" value="1"/>
</dbReference>
<dbReference type="Gene3D" id="3.40.50.300">
    <property type="entry name" value="P-loop containing nucleotide triphosphate hydrolases"/>
    <property type="match status" value="1"/>
</dbReference>
<gene>
    <name evidence="2" type="ORF">CARN1_1976</name>
</gene>
<name>E6PCA6_9ZZZZ</name>
<dbReference type="InterPro" id="IPR049945">
    <property type="entry name" value="AAA_22"/>
</dbReference>
<dbReference type="PANTHER" id="PTHR35894">
    <property type="entry name" value="GENERAL SECRETION PATHWAY PROTEIN A-RELATED"/>
    <property type="match status" value="1"/>
</dbReference>
<protein>
    <recommendedName>
        <fullName evidence="1">AAA+ ATPase domain-containing protein</fullName>
    </recommendedName>
</protein>
<dbReference type="SUPFAM" id="SSF52540">
    <property type="entry name" value="P-loop containing nucleoside triphosphate hydrolases"/>
    <property type="match status" value="1"/>
</dbReference>
<dbReference type="InterPro" id="IPR003593">
    <property type="entry name" value="AAA+_ATPase"/>
</dbReference>
<dbReference type="InterPro" id="IPR052026">
    <property type="entry name" value="ExeA_AAA_ATPase_DNA-bind"/>
</dbReference>
<dbReference type="PANTHER" id="PTHR35894:SF1">
    <property type="entry name" value="PHOSPHORIBULOKINASE _ URIDINE KINASE FAMILY"/>
    <property type="match status" value="1"/>
</dbReference>
<dbReference type="InterPro" id="IPR027417">
    <property type="entry name" value="P-loop_NTPase"/>
</dbReference>
<dbReference type="SMART" id="SM00382">
    <property type="entry name" value="AAA"/>
    <property type="match status" value="1"/>
</dbReference>
<evidence type="ECO:0000313" key="2">
    <source>
        <dbReference type="EMBL" id="CBH74089.1"/>
    </source>
</evidence>
<organism evidence="2">
    <name type="scientific">mine drainage metagenome</name>
    <dbReference type="NCBI Taxonomy" id="410659"/>
    <lineage>
        <taxon>unclassified sequences</taxon>
        <taxon>metagenomes</taxon>
        <taxon>ecological metagenomes</taxon>
    </lineage>
</organism>
<sequence>MARYHRHFGLERDPFLDTADPFFYCELGALAKARTRLSASVDASRGMTVVLGEPGTGKTSLCAALEQELLSDDAIVLGKILDPTFASDTEFLVAVGKVFGLALPPRSSAALKNALKNFLFESAILEKRTLVLIIDEAQNLSDANLEALRMLLNYQVPAKKLLNILLFGQSELALRIEARGNLADRVDGWLRLDRLDDGMASALLDYRLTRAGLPPGRAIFSPEAREVLIRAAAGLPRRLTMLAHIAMEEAADRSAPLVLEDHVRSALFARGIELPATPPPAASGAHGSQPHESFFARLFRRFATK</sequence>
<feature type="domain" description="AAA+ ATPase" evidence="1">
    <location>
        <begin position="44"/>
        <end position="196"/>
    </location>
</feature>
<comment type="caution">
    <text evidence="2">The sequence shown here is derived from an EMBL/GenBank/DDBJ whole genome shotgun (WGS) entry which is preliminary data.</text>
</comment>
<dbReference type="AlphaFoldDB" id="E6PCA6"/>
<evidence type="ECO:0000259" key="1">
    <source>
        <dbReference type="SMART" id="SM00382"/>
    </source>
</evidence>
<dbReference type="GO" id="GO:0016887">
    <property type="term" value="F:ATP hydrolysis activity"/>
    <property type="evidence" value="ECO:0007669"/>
    <property type="project" value="InterPro"/>
</dbReference>
<accession>E6PCA6</accession>
<reference evidence="2" key="1">
    <citation type="submission" date="2009-10" db="EMBL/GenBank/DDBJ databases">
        <title>Diversity of trophic interactions inside an arsenic-rich microbial ecosystem.</title>
        <authorList>
            <person name="Bertin P.N."/>
            <person name="Heinrich-Salmeron A."/>
            <person name="Pelletier E."/>
            <person name="Goulhen-Chollet F."/>
            <person name="Arsene-Ploetze F."/>
            <person name="Gallien S."/>
            <person name="Calteau A."/>
            <person name="Vallenet D."/>
            <person name="Casiot C."/>
            <person name="Chane-Woon-Ming B."/>
            <person name="Giloteaux L."/>
            <person name="Barakat M."/>
            <person name="Bonnefoy V."/>
            <person name="Bruneel O."/>
            <person name="Chandler M."/>
            <person name="Cleiss J."/>
            <person name="Duran R."/>
            <person name="Elbaz-Poulichet F."/>
            <person name="Fonknechten N."/>
            <person name="Lauga B."/>
            <person name="Mornico D."/>
            <person name="Ortet P."/>
            <person name="Schaeffer C."/>
            <person name="Siguier P."/>
            <person name="Alexander Thil Smith A."/>
            <person name="Van Dorsselaer A."/>
            <person name="Weissenbach J."/>
            <person name="Medigue C."/>
            <person name="Le Paslier D."/>
        </authorList>
    </citation>
    <scope>NUCLEOTIDE SEQUENCE</scope>
</reference>
<proteinExistence type="predicted"/>
<dbReference type="EMBL" id="CABL01000001">
    <property type="protein sequence ID" value="CBH74089.1"/>
    <property type="molecule type" value="Genomic_DNA"/>
</dbReference>